<evidence type="ECO:0000256" key="2">
    <source>
        <dbReference type="ARBA" id="ARBA00023125"/>
    </source>
</evidence>
<keyword evidence="1 4" id="KW-0805">Transcription regulation</keyword>
<evidence type="ECO:0000313" key="6">
    <source>
        <dbReference type="EMBL" id="MBC2603399.1"/>
    </source>
</evidence>
<dbReference type="PANTHER" id="PTHR38465">
    <property type="entry name" value="HTH-TYPE TRANSCRIPTIONAL REGULATOR MJ1563-RELATED"/>
    <property type="match status" value="1"/>
</dbReference>
<dbReference type="InterPro" id="IPR052362">
    <property type="entry name" value="HTH-GbsR_regulator"/>
</dbReference>
<dbReference type="GO" id="GO:0003677">
    <property type="term" value="F:DNA binding"/>
    <property type="evidence" value="ECO:0007669"/>
    <property type="project" value="UniProtKB-UniRule"/>
</dbReference>
<evidence type="ECO:0000313" key="7">
    <source>
        <dbReference type="Proteomes" id="UP000525652"/>
    </source>
</evidence>
<comment type="similarity">
    <text evidence="4">Belongs to the GbsR family.</text>
</comment>
<keyword evidence="3 4" id="KW-0804">Transcription</keyword>
<dbReference type="InterPro" id="IPR036390">
    <property type="entry name" value="WH_DNA-bd_sf"/>
</dbReference>
<dbReference type="InterPro" id="IPR036388">
    <property type="entry name" value="WH-like_DNA-bd_sf"/>
</dbReference>
<evidence type="ECO:0000256" key="1">
    <source>
        <dbReference type="ARBA" id="ARBA00023015"/>
    </source>
</evidence>
<reference evidence="6 7" key="1">
    <citation type="submission" date="2020-07" db="EMBL/GenBank/DDBJ databases">
        <authorList>
            <person name="Feng X."/>
        </authorList>
    </citation>
    <scope>NUCLEOTIDE SEQUENCE [LARGE SCALE GENOMIC DNA]</scope>
    <source>
        <strain evidence="6 7">JCM14086</strain>
    </source>
</reference>
<gene>
    <name evidence="6" type="ORF">H5P30_16570</name>
</gene>
<dbReference type="Proteomes" id="UP000525652">
    <property type="component" value="Unassembled WGS sequence"/>
</dbReference>
<sequence>MKDEDFQALRNEFIAQWGTLGGGWGINRTMAQIHALLMVSVDPLDTNVIMTRLKISRGNANANLRDLVGWGLIRRVTYPGDRKEYFEAEKDVWTIFCTIARERKRREIDPALNLLRESSSQSFEEKDREQQLFGEQTRALADFLSTADQIMGRVARSEKNKVIPFLLKRFK</sequence>
<name>A0A7X1B0W1_9BACT</name>
<evidence type="ECO:0000256" key="3">
    <source>
        <dbReference type="ARBA" id="ARBA00023163"/>
    </source>
</evidence>
<keyword evidence="7" id="KW-1185">Reference proteome</keyword>
<evidence type="ECO:0000259" key="5">
    <source>
        <dbReference type="Pfam" id="PF12802"/>
    </source>
</evidence>
<evidence type="ECO:0000256" key="4">
    <source>
        <dbReference type="PIRNR" id="PIRNR006707"/>
    </source>
</evidence>
<dbReference type="PANTHER" id="PTHR38465:SF1">
    <property type="entry name" value="HTH-TYPE TRANSCRIPTIONAL REGULATOR MJ1563-RELATED"/>
    <property type="match status" value="1"/>
</dbReference>
<dbReference type="RefSeq" id="WP_185694027.1">
    <property type="nucleotide sequence ID" value="NZ_JACHVA010000126.1"/>
</dbReference>
<dbReference type="GO" id="GO:0003700">
    <property type="term" value="F:DNA-binding transcription factor activity"/>
    <property type="evidence" value="ECO:0007669"/>
    <property type="project" value="InterPro"/>
</dbReference>
<dbReference type="InterPro" id="IPR000835">
    <property type="entry name" value="HTH_MarR-typ"/>
</dbReference>
<dbReference type="Gene3D" id="1.10.10.10">
    <property type="entry name" value="Winged helix-like DNA-binding domain superfamily/Winged helix DNA-binding domain"/>
    <property type="match status" value="1"/>
</dbReference>
<dbReference type="InterPro" id="IPR026282">
    <property type="entry name" value="MJ1563"/>
</dbReference>
<organism evidence="6 7">
    <name type="scientific">Puniceicoccus vermicola</name>
    <dbReference type="NCBI Taxonomy" id="388746"/>
    <lineage>
        <taxon>Bacteria</taxon>
        <taxon>Pseudomonadati</taxon>
        <taxon>Verrucomicrobiota</taxon>
        <taxon>Opitutia</taxon>
        <taxon>Puniceicoccales</taxon>
        <taxon>Puniceicoccaceae</taxon>
        <taxon>Puniceicoccus</taxon>
    </lineage>
</organism>
<keyword evidence="2 4" id="KW-0238">DNA-binding</keyword>
<proteinExistence type="inferred from homology"/>
<accession>A0A7X1B0W1</accession>
<dbReference type="PIRSF" id="PIRSF006707">
    <property type="entry name" value="MJ1563"/>
    <property type="match status" value="1"/>
</dbReference>
<comment type="caution">
    <text evidence="6">The sequence shown here is derived from an EMBL/GenBank/DDBJ whole genome shotgun (WGS) entry which is preliminary data.</text>
</comment>
<dbReference type="AlphaFoldDB" id="A0A7X1B0W1"/>
<protein>
    <recommendedName>
        <fullName evidence="4">HTH-type transcriptional regulator</fullName>
    </recommendedName>
</protein>
<dbReference type="SUPFAM" id="SSF46785">
    <property type="entry name" value="Winged helix' DNA-binding domain"/>
    <property type="match status" value="1"/>
</dbReference>
<feature type="domain" description="HTH marR-type" evidence="5">
    <location>
        <begin position="25"/>
        <end position="83"/>
    </location>
</feature>
<dbReference type="Pfam" id="PF12802">
    <property type="entry name" value="MarR_2"/>
    <property type="match status" value="1"/>
</dbReference>
<dbReference type="EMBL" id="JACHVA010000126">
    <property type="protein sequence ID" value="MBC2603399.1"/>
    <property type="molecule type" value="Genomic_DNA"/>
</dbReference>